<reference evidence="1" key="1">
    <citation type="journal article" date="2020" name="New Phytol.">
        <title>Comparative genomics reveals dynamic genome evolution in host specialist ectomycorrhizal fungi.</title>
        <authorList>
            <person name="Lofgren L.A."/>
            <person name="Nguyen N.H."/>
            <person name="Vilgalys R."/>
            <person name="Ruytinx J."/>
            <person name="Liao H.L."/>
            <person name="Branco S."/>
            <person name="Kuo A."/>
            <person name="LaButti K."/>
            <person name="Lipzen A."/>
            <person name="Andreopoulos W."/>
            <person name="Pangilinan J."/>
            <person name="Riley R."/>
            <person name="Hundley H."/>
            <person name="Na H."/>
            <person name="Barry K."/>
            <person name="Grigoriev I.V."/>
            <person name="Stajich J.E."/>
            <person name="Kennedy P.G."/>
        </authorList>
    </citation>
    <scope>NUCLEOTIDE SEQUENCE</scope>
    <source>
        <strain evidence="1">DOB743</strain>
    </source>
</reference>
<comment type="caution">
    <text evidence="1">The sequence shown here is derived from an EMBL/GenBank/DDBJ whole genome shotgun (WGS) entry which is preliminary data.</text>
</comment>
<evidence type="ECO:0000313" key="1">
    <source>
        <dbReference type="EMBL" id="KAG1765862.1"/>
    </source>
</evidence>
<keyword evidence="2" id="KW-1185">Reference proteome</keyword>
<dbReference type="OrthoDB" id="2679919at2759"/>
<dbReference type="EMBL" id="JABBWD010000102">
    <property type="protein sequence ID" value="KAG1765862.1"/>
    <property type="molecule type" value="Genomic_DNA"/>
</dbReference>
<proteinExistence type="predicted"/>
<sequence length="214" mass="24434">MERHLMFFNLKVIIGITPAEYAAVLAFTSEERDFEVRAKRTSDHAPLPVHEQPAAHLSKAITKFTDALPYDKLLINVTTHLNHRIQNKDATNIPDLHLIVTTQPPEDDSADEIEIPKPASKWVGECRLSSDYEFMVRKLSGTCDCHHDIDLAVIMVFKERVRWKQPQDTSLTAQTLRASPPLEYEEFIPACIKKDLKFGPVNIHSHVWINICEV</sequence>
<dbReference type="AlphaFoldDB" id="A0A9P6ZHV9"/>
<protein>
    <submittedName>
        <fullName evidence="1">Uncharacterized protein</fullName>
    </submittedName>
</protein>
<evidence type="ECO:0000313" key="2">
    <source>
        <dbReference type="Proteomes" id="UP000714275"/>
    </source>
</evidence>
<dbReference type="Proteomes" id="UP000714275">
    <property type="component" value="Unassembled WGS sequence"/>
</dbReference>
<name>A0A9P6ZHV9_9AGAM</name>
<organism evidence="1 2">
    <name type="scientific">Suillus placidus</name>
    <dbReference type="NCBI Taxonomy" id="48579"/>
    <lineage>
        <taxon>Eukaryota</taxon>
        <taxon>Fungi</taxon>
        <taxon>Dikarya</taxon>
        <taxon>Basidiomycota</taxon>
        <taxon>Agaricomycotina</taxon>
        <taxon>Agaricomycetes</taxon>
        <taxon>Agaricomycetidae</taxon>
        <taxon>Boletales</taxon>
        <taxon>Suillineae</taxon>
        <taxon>Suillaceae</taxon>
        <taxon>Suillus</taxon>
    </lineage>
</organism>
<accession>A0A9P6ZHV9</accession>
<gene>
    <name evidence="1" type="ORF">EV702DRAFT_1204391</name>
</gene>